<dbReference type="PANTHER" id="PTHR13872:SF1">
    <property type="entry name" value="DOLICHYL-DIPHOSPHOOLIGOSACCHARIDE--PROTEIN GLYCOSYLTRANSFERASE SUBUNIT STT3B"/>
    <property type="match status" value="1"/>
</dbReference>
<evidence type="ECO:0000256" key="13">
    <source>
        <dbReference type="ARBA" id="ARBA00023136"/>
    </source>
</evidence>
<evidence type="ECO:0000256" key="3">
    <source>
        <dbReference type="ARBA" id="ARBA00004127"/>
    </source>
</evidence>
<evidence type="ECO:0000256" key="11">
    <source>
        <dbReference type="ARBA" id="ARBA00022842"/>
    </source>
</evidence>
<keyword evidence="8 20" id="KW-0808">Transferase</keyword>
<dbReference type="Pfam" id="PF02516">
    <property type="entry name" value="STT3"/>
    <property type="match status" value="1"/>
</dbReference>
<feature type="transmembrane region" description="Helical" evidence="17">
    <location>
        <begin position="198"/>
        <end position="231"/>
    </location>
</feature>
<feature type="transmembrane region" description="Helical" evidence="17">
    <location>
        <begin position="392"/>
        <end position="409"/>
    </location>
</feature>
<evidence type="ECO:0000256" key="16">
    <source>
        <dbReference type="ARBA" id="ARBA00034066"/>
    </source>
</evidence>
<protein>
    <recommendedName>
        <fullName evidence="6">dolichyl-phosphooligosaccharide-protein glycotransferase</fullName>
        <ecNumber evidence="6">2.4.99.21</ecNumber>
    </recommendedName>
    <alternativeName>
        <fullName evidence="15">Oligosaccharyl transferase</fullName>
    </alternativeName>
</protein>
<feature type="transmembrane region" description="Helical" evidence="17">
    <location>
        <begin position="453"/>
        <end position="471"/>
    </location>
</feature>
<feature type="transmembrane region" description="Helical" evidence="17">
    <location>
        <begin position="140"/>
        <end position="158"/>
    </location>
</feature>
<keyword evidence="14" id="KW-0464">Manganese</keyword>
<evidence type="ECO:0000256" key="6">
    <source>
        <dbReference type="ARBA" id="ARBA00012602"/>
    </source>
</evidence>
<dbReference type="EC" id="2.4.99.21" evidence="6"/>
<feature type="transmembrane region" description="Helical" evidence="17">
    <location>
        <begin position="20"/>
        <end position="36"/>
    </location>
</feature>
<comment type="cofactor">
    <cofactor evidence="1">
        <name>Mn(2+)</name>
        <dbReference type="ChEBI" id="CHEBI:29035"/>
    </cofactor>
</comment>
<evidence type="ECO:0000256" key="9">
    <source>
        <dbReference type="ARBA" id="ARBA00022692"/>
    </source>
</evidence>
<dbReference type="PANTHER" id="PTHR13872">
    <property type="entry name" value="DOLICHYL-DIPHOSPHOOLIGOSACCHARIDE--PROTEIN GLYCOSYLTRANSFERASE SUBUNIT"/>
    <property type="match status" value="1"/>
</dbReference>
<comment type="similarity">
    <text evidence="5">Belongs to the STT3 family.</text>
</comment>
<evidence type="ECO:0000256" key="4">
    <source>
        <dbReference type="ARBA" id="ARBA00004922"/>
    </source>
</evidence>
<keyword evidence="11" id="KW-0460">Magnesium</keyword>
<dbReference type="UniPathway" id="UPA00378"/>
<evidence type="ECO:0000256" key="15">
    <source>
        <dbReference type="ARBA" id="ARBA00030679"/>
    </source>
</evidence>
<dbReference type="Gene3D" id="3.40.50.12610">
    <property type="match status" value="1"/>
</dbReference>
<feature type="domain" description="Oligosaccharyl transferase STT3 N-terminal" evidence="18">
    <location>
        <begin position="46"/>
        <end position="424"/>
    </location>
</feature>
<keyword evidence="13 17" id="KW-0472">Membrane</keyword>
<evidence type="ECO:0000256" key="12">
    <source>
        <dbReference type="ARBA" id="ARBA00022989"/>
    </source>
</evidence>
<dbReference type="InterPro" id="IPR048999">
    <property type="entry name" value="STT3-PglB_core"/>
</dbReference>
<comment type="subcellular location">
    <subcellularLocation>
        <location evidence="3">Endomembrane system</location>
        <topology evidence="3">Multi-pass membrane protein</topology>
    </subcellularLocation>
</comment>
<feature type="transmembrane region" description="Helical" evidence="17">
    <location>
        <begin position="298"/>
        <end position="315"/>
    </location>
</feature>
<comment type="cofactor">
    <cofactor evidence="2">
        <name>Mg(2+)</name>
        <dbReference type="ChEBI" id="CHEBI:18420"/>
    </cofactor>
</comment>
<dbReference type="GO" id="GO:0004576">
    <property type="term" value="F:oligosaccharyl transferase activity"/>
    <property type="evidence" value="ECO:0007669"/>
    <property type="project" value="InterPro"/>
</dbReference>
<evidence type="ECO:0000256" key="5">
    <source>
        <dbReference type="ARBA" id="ARBA00010810"/>
    </source>
</evidence>
<feature type="transmembrane region" description="Helical" evidence="17">
    <location>
        <begin position="238"/>
        <end position="257"/>
    </location>
</feature>
<evidence type="ECO:0000313" key="20">
    <source>
        <dbReference type="EMBL" id="NWK08660.1"/>
    </source>
</evidence>
<feature type="transmembrane region" description="Helical" evidence="17">
    <location>
        <begin position="170"/>
        <end position="186"/>
    </location>
</feature>
<dbReference type="Proteomes" id="UP000549797">
    <property type="component" value="Unassembled WGS sequence"/>
</dbReference>
<comment type="pathway">
    <text evidence="4">Protein modification; protein glycosylation.</text>
</comment>
<dbReference type="AlphaFoldDB" id="A0A7K4P2C9"/>
<sequence length="715" mass="80177">MTLLSTLFTIRNFEFQYRHLLVIGILIIAFSVSFMIRSQSADYGFELNEFDPFFNFRATEFIVENGFSEYFDWNDDLSWYPHGRDVSATSQVMLHTTAAITYQIFGGDSSLYDFTILFPVVFASLTTIVIFALVRVMGGTTAGLFAALFYSISIPLIIRGSIGWFKSEPLGLFYGLLGLYLFLSGIKSENKKIVISKVIGGGIILGFGLASWGGIQFFIIPIGIFILILPFIRKDHHFIIWVIPLFVTSLLLTSMMFERPGISFVLGMGGLSLIIPTGFFVSCIIIQKIKQEHQTRNGLILLFGIILAGSFLITVNEESKFLPLPSFRYLNAINPFLTTTIPLVDSVSEHATTTLEQSFFFHSVLMIFSGIGIWLIIKNIQNKNSNFIKNDMLFFSLILGIIGVYVSSTFVRLEVFGSIAVIVLASLGLTALTKEFFKNKPQGKKPTGKLIKLPYVAGIIILLIIPMIFPVDANTPSMSKSPPTILNGGSIYQITSNDWLDSMEWIKNNTSEDAVIAAWWDYGYWIQTMGERATLADNSTVHTRIIENIAKMFFKNPDDAWISLNEMQADYILVFVAGEKLGGIDSEKSFYHLRGGGDESKKQWFMRIAGEDLSKYLFSDGVSSTDYFRDNTLLGKMFPFTPVSYVNFQTAKESPTYQPGFIPIFEKEIKYPSDGNGPLRLVYASSSFTEEKVGAMLGVFIYEINKNYVSISDKS</sequence>
<dbReference type="Pfam" id="PF21436">
    <property type="entry name" value="STT3-PglB_core"/>
    <property type="match status" value="1"/>
</dbReference>
<feature type="transmembrane region" description="Helical" evidence="17">
    <location>
        <begin position="263"/>
        <end position="286"/>
    </location>
</feature>
<comment type="catalytic activity">
    <reaction evidence="16">
        <text>an archaeal dolichyl phosphooligosaccharide + [protein]-L-asparagine = an archaeal dolichyl phosphate + a glycoprotein with the oligosaccharide chain attached by N-beta-D-glycosyl linkage to a protein L-asparagine.</text>
        <dbReference type="EC" id="2.4.99.21"/>
    </reaction>
</comment>
<organism evidence="20 21">
    <name type="scientific">Marine Group I thaumarchaeote</name>
    <dbReference type="NCBI Taxonomy" id="2511932"/>
    <lineage>
        <taxon>Archaea</taxon>
        <taxon>Nitrososphaerota</taxon>
        <taxon>Marine Group I</taxon>
    </lineage>
</organism>
<comment type="caution">
    <text evidence="20">The sequence shown here is derived from an EMBL/GenBank/DDBJ whole genome shotgun (WGS) entry which is preliminary data.</text>
</comment>
<name>A0A7K4P2C9_9ARCH</name>
<evidence type="ECO:0000259" key="19">
    <source>
        <dbReference type="Pfam" id="PF21436"/>
    </source>
</evidence>
<dbReference type="EMBL" id="JACATJ010000002">
    <property type="protein sequence ID" value="NWK08660.1"/>
    <property type="molecule type" value="Genomic_DNA"/>
</dbReference>
<keyword evidence="9 17" id="KW-0812">Transmembrane</keyword>
<dbReference type="GO" id="GO:0016020">
    <property type="term" value="C:membrane"/>
    <property type="evidence" value="ECO:0007669"/>
    <property type="project" value="InterPro"/>
</dbReference>
<feature type="transmembrane region" description="Helical" evidence="17">
    <location>
        <begin position="111"/>
        <end position="134"/>
    </location>
</feature>
<dbReference type="GO" id="GO:0046872">
    <property type="term" value="F:metal ion binding"/>
    <property type="evidence" value="ECO:0007669"/>
    <property type="project" value="UniProtKB-KW"/>
</dbReference>
<feature type="domain" description="STT3/PglB/AglB core" evidence="19">
    <location>
        <begin position="514"/>
        <end position="559"/>
    </location>
</feature>
<evidence type="ECO:0000256" key="2">
    <source>
        <dbReference type="ARBA" id="ARBA00001946"/>
    </source>
</evidence>
<evidence type="ECO:0000256" key="7">
    <source>
        <dbReference type="ARBA" id="ARBA00022676"/>
    </source>
</evidence>
<evidence type="ECO:0000256" key="8">
    <source>
        <dbReference type="ARBA" id="ARBA00022679"/>
    </source>
</evidence>
<proteinExistence type="inferred from homology"/>
<dbReference type="InterPro" id="IPR048307">
    <property type="entry name" value="STT3_N"/>
</dbReference>
<dbReference type="InterPro" id="IPR003674">
    <property type="entry name" value="Oligo_trans_STT3"/>
</dbReference>
<evidence type="ECO:0000256" key="17">
    <source>
        <dbReference type="SAM" id="Phobius"/>
    </source>
</evidence>
<keyword evidence="7" id="KW-0328">Glycosyltransferase</keyword>
<dbReference type="GO" id="GO:0012505">
    <property type="term" value="C:endomembrane system"/>
    <property type="evidence" value="ECO:0007669"/>
    <property type="project" value="UniProtKB-SubCell"/>
</dbReference>
<keyword evidence="12 17" id="KW-1133">Transmembrane helix</keyword>
<evidence type="ECO:0000256" key="1">
    <source>
        <dbReference type="ARBA" id="ARBA00001936"/>
    </source>
</evidence>
<accession>A0A7K4P2C9</accession>
<evidence type="ECO:0000313" key="21">
    <source>
        <dbReference type="Proteomes" id="UP000549797"/>
    </source>
</evidence>
<evidence type="ECO:0000256" key="14">
    <source>
        <dbReference type="ARBA" id="ARBA00023211"/>
    </source>
</evidence>
<reference evidence="20 21" key="1">
    <citation type="journal article" date="2019" name="Environ. Microbiol.">
        <title>Genomics insights into ecotype formation of ammonia-oxidizing archaea in the deep ocean.</title>
        <authorList>
            <person name="Wang Y."/>
            <person name="Huang J.M."/>
            <person name="Cui G.J."/>
            <person name="Nunoura T."/>
            <person name="Takaki Y."/>
            <person name="Li W.L."/>
            <person name="Li J."/>
            <person name="Gao Z.M."/>
            <person name="Takai K."/>
            <person name="Zhang A.Q."/>
            <person name="Stepanauskas R."/>
        </authorList>
    </citation>
    <scope>NUCLEOTIDE SEQUENCE [LARGE SCALE GENOMIC DNA]</scope>
    <source>
        <strain evidence="20 21">D1a</strain>
    </source>
</reference>
<feature type="transmembrane region" description="Helical" evidence="17">
    <location>
        <begin position="359"/>
        <end position="380"/>
    </location>
</feature>
<keyword evidence="10" id="KW-0479">Metal-binding</keyword>
<evidence type="ECO:0000256" key="10">
    <source>
        <dbReference type="ARBA" id="ARBA00022723"/>
    </source>
</evidence>
<evidence type="ECO:0000259" key="18">
    <source>
        <dbReference type="Pfam" id="PF02516"/>
    </source>
</evidence>
<gene>
    <name evidence="20" type="ORF">HX852_02545</name>
</gene>
<feature type="transmembrane region" description="Helical" evidence="17">
    <location>
        <begin position="415"/>
        <end position="432"/>
    </location>
</feature>